<accession>A0A930V1K4</accession>
<evidence type="ECO:0000313" key="3">
    <source>
        <dbReference type="Proteomes" id="UP000656804"/>
    </source>
</evidence>
<dbReference type="EMBL" id="JADIVZ010000005">
    <property type="protein sequence ID" value="MBF4162359.1"/>
    <property type="molecule type" value="Genomic_DNA"/>
</dbReference>
<dbReference type="RefSeq" id="WP_194503624.1">
    <property type="nucleotide sequence ID" value="NZ_JADIVZ010000005.1"/>
</dbReference>
<comment type="caution">
    <text evidence="2">The sequence shown here is derived from an EMBL/GenBank/DDBJ whole genome shotgun (WGS) entry which is preliminary data.</text>
</comment>
<reference evidence="2" key="1">
    <citation type="submission" date="2020-11" db="EMBL/GenBank/DDBJ databases">
        <title>Nocardioides sp. CBS4Y-1, whole genome shotgun sequence.</title>
        <authorList>
            <person name="Tuo L."/>
        </authorList>
    </citation>
    <scope>NUCLEOTIDE SEQUENCE</scope>
    <source>
        <strain evidence="2">CBS4Y-1</strain>
    </source>
</reference>
<feature type="chain" id="PRO_5037779329" evidence="1">
    <location>
        <begin position="22"/>
        <end position="94"/>
    </location>
</feature>
<evidence type="ECO:0000313" key="2">
    <source>
        <dbReference type="EMBL" id="MBF4162359.1"/>
    </source>
</evidence>
<proteinExistence type="predicted"/>
<sequence>MSPRSIAIALAAPVTIVAAFAVVNDAAYAEVGGHRYCLDSQVAAQSPDLTDQMCFTVGIDTTVPKSLRQLGQDVDRELISPLGATARRLWAAAG</sequence>
<protein>
    <submittedName>
        <fullName evidence="2">Uncharacterized protein</fullName>
    </submittedName>
</protein>
<organism evidence="2 3">
    <name type="scientific">Nocardioides acrostichi</name>
    <dbReference type="NCBI Taxonomy" id="2784339"/>
    <lineage>
        <taxon>Bacteria</taxon>
        <taxon>Bacillati</taxon>
        <taxon>Actinomycetota</taxon>
        <taxon>Actinomycetes</taxon>
        <taxon>Propionibacteriales</taxon>
        <taxon>Nocardioidaceae</taxon>
        <taxon>Nocardioides</taxon>
    </lineage>
</organism>
<dbReference type="AlphaFoldDB" id="A0A930V1K4"/>
<gene>
    <name evidence="2" type="ORF">ISG29_11720</name>
</gene>
<keyword evidence="1" id="KW-0732">Signal</keyword>
<dbReference type="Proteomes" id="UP000656804">
    <property type="component" value="Unassembled WGS sequence"/>
</dbReference>
<feature type="signal peptide" evidence="1">
    <location>
        <begin position="1"/>
        <end position="21"/>
    </location>
</feature>
<name>A0A930V1K4_9ACTN</name>
<evidence type="ECO:0000256" key="1">
    <source>
        <dbReference type="SAM" id="SignalP"/>
    </source>
</evidence>
<keyword evidence="3" id="KW-1185">Reference proteome</keyword>